<protein>
    <submittedName>
        <fullName evidence="3">Uncharacterized protein</fullName>
    </submittedName>
</protein>
<feature type="coiled-coil region" evidence="1">
    <location>
        <begin position="777"/>
        <end position="811"/>
    </location>
</feature>
<feature type="region of interest" description="Disordered" evidence="2">
    <location>
        <begin position="388"/>
        <end position="409"/>
    </location>
</feature>
<keyword evidence="4" id="KW-1185">Reference proteome</keyword>
<keyword evidence="1" id="KW-0175">Coiled coil</keyword>
<dbReference type="EMBL" id="CP151512">
    <property type="protein sequence ID" value="WZN65452.1"/>
    <property type="molecule type" value="Genomic_DNA"/>
</dbReference>
<feature type="compositionally biased region" description="Basic and acidic residues" evidence="2">
    <location>
        <begin position="115"/>
        <end position="134"/>
    </location>
</feature>
<reference evidence="3 4" key="1">
    <citation type="submission" date="2024-03" db="EMBL/GenBank/DDBJ databases">
        <title>Complete genome sequence of the green alga Chloropicon roscoffensis RCC1871.</title>
        <authorList>
            <person name="Lemieux C."/>
            <person name="Pombert J.-F."/>
            <person name="Otis C."/>
            <person name="Turmel M."/>
        </authorList>
    </citation>
    <scope>NUCLEOTIDE SEQUENCE [LARGE SCALE GENOMIC DNA]</scope>
    <source>
        <strain evidence="3 4">RCC1871</strain>
    </source>
</reference>
<feature type="compositionally biased region" description="Low complexity" evidence="2">
    <location>
        <begin position="94"/>
        <end position="107"/>
    </location>
</feature>
<organism evidence="3 4">
    <name type="scientific">Chloropicon roscoffensis</name>
    <dbReference type="NCBI Taxonomy" id="1461544"/>
    <lineage>
        <taxon>Eukaryota</taxon>
        <taxon>Viridiplantae</taxon>
        <taxon>Chlorophyta</taxon>
        <taxon>Chloropicophyceae</taxon>
        <taxon>Chloropicales</taxon>
        <taxon>Chloropicaceae</taxon>
        <taxon>Chloropicon</taxon>
    </lineage>
</organism>
<name>A0AAX4PGD3_9CHLO</name>
<feature type="region of interest" description="Disordered" evidence="2">
    <location>
        <begin position="1"/>
        <end position="30"/>
    </location>
</feature>
<gene>
    <name evidence="3" type="ORF">HKI87_12g70110</name>
</gene>
<dbReference type="Proteomes" id="UP001472866">
    <property type="component" value="Chromosome 12"/>
</dbReference>
<evidence type="ECO:0000313" key="4">
    <source>
        <dbReference type="Proteomes" id="UP001472866"/>
    </source>
</evidence>
<proteinExistence type="predicted"/>
<accession>A0AAX4PGD3</accession>
<feature type="region of interest" description="Disordered" evidence="2">
    <location>
        <begin position="76"/>
        <end position="156"/>
    </location>
</feature>
<feature type="compositionally biased region" description="Basic residues" evidence="2">
    <location>
        <begin position="84"/>
        <end position="93"/>
    </location>
</feature>
<dbReference type="AlphaFoldDB" id="A0AAX4PGD3"/>
<evidence type="ECO:0000256" key="1">
    <source>
        <dbReference type="SAM" id="Coils"/>
    </source>
</evidence>
<sequence length="859" mass="98618">MENDTAYYESQADAVSSWQGEVESTPVGFGASRSLLTEKKNKVKENTERLEKIFGRQDPLGPAGYKLDGYSKQALSKQSWLAQNKKRTAKRVVKGSTSAKKSGSKNSSPKHHHSPPRERREWQENHHVHVERKPRSPASTRKPKSPARRGEGRASPAFHQVAISSRFLQKMALSAWYDQTCQSIENELRGARAHDRRKRRVLVAILVTWRRLCVRNARLRRLSKKYLVNSSERLTQVCFRWWKQTIQMKLSGFYFLQKSRKYDLHRKFRAWKKSSMVSLNKNSYLHIMEKHLLVARKKETLRSCWSAWREESRQHGGGGGKDAGRMRESLRVWAMRTKLNKVEERLKYEIASKAEVTGMRGGSRGAFSESSTYRFDEKGNIVKAAAKVEDPAPSASQPPAGNAKASRALGKKVAELRQEQRVLSARFRGVREEAVESAAGVGRLLEDVRGFLAGTAAGVGSQDLEALTTKLEGHLERSRVLAEGCSARGEEEEAARLAAATEELEIVVDRKQAQLLSIIDSNNRRERLVNSWMVWVTHTLASNRQEAVLVQNLRRCLAQAKFNRLTQHILLRCPHTRRLGLHRTFRNHKTRLLFAYWRNEALMNKIQKGKIRLAEQRLRKIHQYAVLKRWRVFAAKSKDRRSAFLSQLARSFNPHLSPRNLVRAWQTAAVCGAYDRRLMSKGRALFSKGKLSRSILAWSAVAKERARDRVLQDAACRRMAAYRARSVISEWRDICHRRQRLECTGQYVYTQHVKRVLAEYLSVWKTSVLEINHARNKQQLKKLIKQMQRMLTKQKDKIEMVEEERDDASKKVGDLVTAVTNLNWKIQYSKAGEHWDEGDGAPRGRITPGGTPVLYLTRK</sequence>
<evidence type="ECO:0000256" key="2">
    <source>
        <dbReference type="SAM" id="MobiDB-lite"/>
    </source>
</evidence>
<evidence type="ECO:0000313" key="3">
    <source>
        <dbReference type="EMBL" id="WZN65452.1"/>
    </source>
</evidence>